<reference evidence="11" key="1">
    <citation type="submission" date="2019-07" db="EMBL/GenBank/DDBJ databases">
        <authorList>
            <person name="Palmer J.M."/>
        </authorList>
    </citation>
    <scope>NUCLEOTIDE SEQUENCE</scope>
    <source>
        <strain evidence="11">PC9</strain>
    </source>
</reference>
<keyword evidence="12" id="KW-1185">Reference proteome</keyword>
<dbReference type="Pfam" id="PF00067">
    <property type="entry name" value="p450"/>
    <property type="match status" value="1"/>
</dbReference>
<comment type="similarity">
    <text evidence="3 10">Belongs to the cytochrome P450 family.</text>
</comment>
<keyword evidence="7 9" id="KW-0408">Iron</keyword>
<dbReference type="SUPFAM" id="SSF48264">
    <property type="entry name" value="Cytochrome P450"/>
    <property type="match status" value="1"/>
</dbReference>
<gene>
    <name evidence="11" type="ORF">PC9H_005883</name>
</gene>
<dbReference type="InterPro" id="IPR017972">
    <property type="entry name" value="Cyt_P450_CS"/>
</dbReference>
<dbReference type="GO" id="GO:0020037">
    <property type="term" value="F:heme binding"/>
    <property type="evidence" value="ECO:0007669"/>
    <property type="project" value="InterPro"/>
</dbReference>
<dbReference type="PANTHER" id="PTHR46300:SF7">
    <property type="entry name" value="P450, PUTATIVE (EUROFUNG)-RELATED"/>
    <property type="match status" value="1"/>
</dbReference>
<dbReference type="InterPro" id="IPR002401">
    <property type="entry name" value="Cyt_P450_E_grp-I"/>
</dbReference>
<evidence type="ECO:0000256" key="3">
    <source>
        <dbReference type="ARBA" id="ARBA00010617"/>
    </source>
</evidence>
<dbReference type="GO" id="GO:0004497">
    <property type="term" value="F:monooxygenase activity"/>
    <property type="evidence" value="ECO:0007669"/>
    <property type="project" value="UniProtKB-KW"/>
</dbReference>
<evidence type="ECO:0000313" key="12">
    <source>
        <dbReference type="Proteomes" id="UP000623687"/>
    </source>
</evidence>
<dbReference type="Gene3D" id="1.10.630.10">
    <property type="entry name" value="Cytochrome P450"/>
    <property type="match status" value="1"/>
</dbReference>
<evidence type="ECO:0000256" key="1">
    <source>
        <dbReference type="ARBA" id="ARBA00001971"/>
    </source>
</evidence>
<evidence type="ECO:0000256" key="9">
    <source>
        <dbReference type="PIRSR" id="PIRSR602401-1"/>
    </source>
</evidence>
<evidence type="ECO:0000256" key="5">
    <source>
        <dbReference type="ARBA" id="ARBA00022723"/>
    </source>
</evidence>
<dbReference type="OrthoDB" id="2789670at2759"/>
<keyword evidence="5 9" id="KW-0479">Metal-binding</keyword>
<dbReference type="CDD" id="cd11065">
    <property type="entry name" value="CYP64-like"/>
    <property type="match status" value="1"/>
</dbReference>
<keyword evidence="6 10" id="KW-0560">Oxidoreductase</keyword>
<dbReference type="AlphaFoldDB" id="A0A8H6ZVX6"/>
<dbReference type="InterPro" id="IPR050364">
    <property type="entry name" value="Cytochrome_P450_fung"/>
</dbReference>
<keyword evidence="8 10" id="KW-0503">Monooxygenase</keyword>
<protein>
    <recommendedName>
        <fullName evidence="13">Cytochrome P450</fullName>
    </recommendedName>
</protein>
<feature type="binding site" description="axial binding residue" evidence="9">
    <location>
        <position position="471"/>
    </location>
    <ligand>
        <name>heme</name>
        <dbReference type="ChEBI" id="CHEBI:30413"/>
    </ligand>
    <ligandPart>
        <name>Fe</name>
        <dbReference type="ChEBI" id="CHEBI:18248"/>
    </ligandPart>
</feature>
<evidence type="ECO:0000256" key="7">
    <source>
        <dbReference type="ARBA" id="ARBA00023004"/>
    </source>
</evidence>
<sequence length="544" mass="62041">MAVAFPIALTIFATLTIRFLAKARKRSSSLPLPPSPKGLPLLGHILEVPKEYEWKKYSQWSKQLDTDIISLNMMGSTVIVLDSLRAAEDLLAKRSSLYSSRQASLRIFLVDGRLMIDLLLALADPSINVRMKCDWLLTVLPYDDRWKVRRKMLQSEFNHVETMRYQPHESRYARELLQRLLDTPDQFMEHIKYVTGAKILSISYGIDAKPTNDPNISLVDEAVDVINRAAIPGEYLVELLPFLLWVPDWMPGAGWKRMAKKWKKITDEMLEKTYMRAKESTAQGEAKPSFMSYCLEKMDLAENTEEQEQVIKETTATLYAGGADTTVSGLYTFFLAMLLYPETQARAQAELDEVLDRSRLPDFGNDEYELPYIKAIVLEVLRWMPVTPLGVPHLVTQEDEYKGYRIPAGSIVFANTWSILHDAAVFSDPEAFKPERWLNKETDANGNVKWTIDEGQFKDPDAVFGFGRRICPGRHLAVSSLWIAASTILSVFNITKEVGNDGKEVEPRMEYNSALICHPKQFKCSIKPRFPEAEDLIRASIHEY</sequence>
<evidence type="ECO:0000256" key="4">
    <source>
        <dbReference type="ARBA" id="ARBA00022617"/>
    </source>
</evidence>
<dbReference type="RefSeq" id="XP_036631461.1">
    <property type="nucleotide sequence ID" value="XM_036775442.1"/>
</dbReference>
<comment type="caution">
    <text evidence="11">The sequence shown here is derived from an EMBL/GenBank/DDBJ whole genome shotgun (WGS) entry which is preliminary data.</text>
</comment>
<comment type="pathway">
    <text evidence="2">Secondary metabolite biosynthesis.</text>
</comment>
<evidence type="ECO:0000256" key="10">
    <source>
        <dbReference type="RuleBase" id="RU000461"/>
    </source>
</evidence>
<dbReference type="PRINTS" id="PR00385">
    <property type="entry name" value="P450"/>
</dbReference>
<comment type="cofactor">
    <cofactor evidence="1 9">
        <name>heme</name>
        <dbReference type="ChEBI" id="CHEBI:30413"/>
    </cofactor>
</comment>
<dbReference type="EMBL" id="JACETU010000004">
    <property type="protein sequence ID" value="KAF7430183.1"/>
    <property type="molecule type" value="Genomic_DNA"/>
</dbReference>
<keyword evidence="4 9" id="KW-0349">Heme</keyword>
<evidence type="ECO:0000256" key="2">
    <source>
        <dbReference type="ARBA" id="ARBA00005179"/>
    </source>
</evidence>
<accession>A0A8H6ZVX6</accession>
<dbReference type="GO" id="GO:0016705">
    <property type="term" value="F:oxidoreductase activity, acting on paired donors, with incorporation or reduction of molecular oxygen"/>
    <property type="evidence" value="ECO:0007669"/>
    <property type="project" value="InterPro"/>
</dbReference>
<dbReference type="PRINTS" id="PR00463">
    <property type="entry name" value="EP450I"/>
</dbReference>
<evidence type="ECO:0008006" key="13">
    <source>
        <dbReference type="Google" id="ProtNLM"/>
    </source>
</evidence>
<name>A0A8H6ZVX6_PLEOS</name>
<dbReference type="GO" id="GO:0005506">
    <property type="term" value="F:iron ion binding"/>
    <property type="evidence" value="ECO:0007669"/>
    <property type="project" value="InterPro"/>
</dbReference>
<dbReference type="InterPro" id="IPR036396">
    <property type="entry name" value="Cyt_P450_sf"/>
</dbReference>
<dbReference type="PANTHER" id="PTHR46300">
    <property type="entry name" value="P450, PUTATIVE (EUROFUNG)-RELATED-RELATED"/>
    <property type="match status" value="1"/>
</dbReference>
<dbReference type="GeneID" id="59375701"/>
<dbReference type="VEuPathDB" id="FungiDB:PC9H_005883"/>
<dbReference type="InterPro" id="IPR001128">
    <property type="entry name" value="Cyt_P450"/>
</dbReference>
<proteinExistence type="inferred from homology"/>
<evidence type="ECO:0000256" key="6">
    <source>
        <dbReference type="ARBA" id="ARBA00023002"/>
    </source>
</evidence>
<evidence type="ECO:0000313" key="11">
    <source>
        <dbReference type="EMBL" id="KAF7430183.1"/>
    </source>
</evidence>
<dbReference type="Proteomes" id="UP000623687">
    <property type="component" value="Unassembled WGS sequence"/>
</dbReference>
<organism evidence="11 12">
    <name type="scientific">Pleurotus ostreatus</name>
    <name type="common">Oyster mushroom</name>
    <name type="synonym">White-rot fungus</name>
    <dbReference type="NCBI Taxonomy" id="5322"/>
    <lineage>
        <taxon>Eukaryota</taxon>
        <taxon>Fungi</taxon>
        <taxon>Dikarya</taxon>
        <taxon>Basidiomycota</taxon>
        <taxon>Agaricomycotina</taxon>
        <taxon>Agaricomycetes</taxon>
        <taxon>Agaricomycetidae</taxon>
        <taxon>Agaricales</taxon>
        <taxon>Pleurotineae</taxon>
        <taxon>Pleurotaceae</taxon>
        <taxon>Pleurotus</taxon>
    </lineage>
</organism>
<dbReference type="PROSITE" id="PS00086">
    <property type="entry name" value="CYTOCHROME_P450"/>
    <property type="match status" value="1"/>
</dbReference>
<evidence type="ECO:0000256" key="8">
    <source>
        <dbReference type="ARBA" id="ARBA00023033"/>
    </source>
</evidence>